<dbReference type="InterPro" id="IPR004007">
    <property type="entry name" value="DhaL_dom"/>
</dbReference>
<dbReference type="PROSITE" id="PS51480">
    <property type="entry name" value="DHAL"/>
    <property type="match status" value="1"/>
</dbReference>
<dbReference type="OrthoDB" id="2139957at2759"/>
<organism evidence="8 9">
    <name type="scientific">Hyaloscypha variabilis (strain UAMH 11265 / GT02V1 / F)</name>
    <name type="common">Meliniomyces variabilis</name>
    <dbReference type="NCBI Taxonomy" id="1149755"/>
    <lineage>
        <taxon>Eukaryota</taxon>
        <taxon>Fungi</taxon>
        <taxon>Dikarya</taxon>
        <taxon>Ascomycota</taxon>
        <taxon>Pezizomycotina</taxon>
        <taxon>Leotiomycetes</taxon>
        <taxon>Helotiales</taxon>
        <taxon>Hyaloscyphaceae</taxon>
        <taxon>Hyaloscypha</taxon>
        <taxon>Hyaloscypha variabilis</taxon>
    </lineage>
</organism>
<keyword evidence="1" id="KW-0808">Transferase</keyword>
<dbReference type="SMART" id="SM01120">
    <property type="entry name" value="Dak2"/>
    <property type="match status" value="1"/>
</dbReference>
<evidence type="ECO:0000256" key="1">
    <source>
        <dbReference type="ARBA" id="ARBA00022679"/>
    </source>
</evidence>
<dbReference type="AlphaFoldDB" id="A0A2J6S9K8"/>
<dbReference type="GO" id="GO:0050354">
    <property type="term" value="F:triokinase activity"/>
    <property type="evidence" value="ECO:0007669"/>
    <property type="project" value="UniProtKB-EC"/>
</dbReference>
<feature type="domain" description="DhaL" evidence="7">
    <location>
        <begin position="323"/>
        <end position="511"/>
    </location>
</feature>
<evidence type="ECO:0000256" key="6">
    <source>
        <dbReference type="ARBA" id="ARBA00048898"/>
    </source>
</evidence>
<evidence type="ECO:0000259" key="7">
    <source>
        <dbReference type="PROSITE" id="PS51480"/>
    </source>
</evidence>
<dbReference type="PANTHER" id="PTHR28629">
    <property type="entry name" value="TRIOKINASE/FMN CYCLASE"/>
    <property type="match status" value="1"/>
</dbReference>
<dbReference type="GO" id="GO:0004371">
    <property type="term" value="F:glycerone kinase activity"/>
    <property type="evidence" value="ECO:0007669"/>
    <property type="project" value="UniProtKB-EC"/>
</dbReference>
<name>A0A2J6S9K8_HYAVF</name>
<keyword evidence="3" id="KW-0418">Kinase</keyword>
<accession>A0A2J6S9K8</accession>
<dbReference type="Pfam" id="PF02734">
    <property type="entry name" value="Dak2"/>
    <property type="match status" value="1"/>
</dbReference>
<evidence type="ECO:0000256" key="4">
    <source>
        <dbReference type="ARBA" id="ARBA00022840"/>
    </source>
</evidence>
<keyword evidence="4" id="KW-0067">ATP-binding</keyword>
<proteinExistence type="predicted"/>
<dbReference type="Gene3D" id="1.25.40.340">
    <property type="match status" value="1"/>
</dbReference>
<dbReference type="PANTHER" id="PTHR28629:SF4">
    <property type="entry name" value="TRIOKINASE_FMN CYCLASE"/>
    <property type="match status" value="1"/>
</dbReference>
<gene>
    <name evidence="8" type="ORF">L207DRAFT_628086</name>
</gene>
<dbReference type="FunFam" id="1.25.40.340:FF:000001">
    <property type="entry name" value="Dihydroxyacetone kinase 1"/>
    <property type="match status" value="1"/>
</dbReference>
<evidence type="ECO:0000256" key="3">
    <source>
        <dbReference type="ARBA" id="ARBA00022777"/>
    </source>
</evidence>
<comment type="catalytic activity">
    <reaction evidence="5">
        <text>D-glyceraldehyde + ATP = D-glyceraldehyde 3-phosphate + ADP + H(+)</text>
        <dbReference type="Rhea" id="RHEA:13941"/>
        <dbReference type="ChEBI" id="CHEBI:15378"/>
        <dbReference type="ChEBI" id="CHEBI:17378"/>
        <dbReference type="ChEBI" id="CHEBI:30616"/>
        <dbReference type="ChEBI" id="CHEBI:59776"/>
        <dbReference type="ChEBI" id="CHEBI:456216"/>
        <dbReference type="EC" id="2.7.1.28"/>
    </reaction>
</comment>
<evidence type="ECO:0000313" key="8">
    <source>
        <dbReference type="EMBL" id="PMD47444.1"/>
    </source>
</evidence>
<dbReference type="STRING" id="1149755.A0A2J6S9K8"/>
<dbReference type="Proteomes" id="UP000235786">
    <property type="component" value="Unassembled WGS sequence"/>
</dbReference>
<protein>
    <submittedName>
        <fullName evidence="8">Dak phosphatase</fullName>
    </submittedName>
</protein>
<keyword evidence="9" id="KW-1185">Reference proteome</keyword>
<dbReference type="GO" id="GO:0005829">
    <property type="term" value="C:cytosol"/>
    <property type="evidence" value="ECO:0007669"/>
    <property type="project" value="TreeGrafter"/>
</dbReference>
<reference evidence="8 9" key="1">
    <citation type="submission" date="2016-04" db="EMBL/GenBank/DDBJ databases">
        <title>A degradative enzymes factory behind the ericoid mycorrhizal symbiosis.</title>
        <authorList>
            <consortium name="DOE Joint Genome Institute"/>
            <person name="Martino E."/>
            <person name="Morin E."/>
            <person name="Grelet G."/>
            <person name="Kuo A."/>
            <person name="Kohler A."/>
            <person name="Daghino S."/>
            <person name="Barry K."/>
            <person name="Choi C."/>
            <person name="Cichocki N."/>
            <person name="Clum A."/>
            <person name="Copeland A."/>
            <person name="Hainaut M."/>
            <person name="Haridas S."/>
            <person name="Labutti K."/>
            <person name="Lindquist E."/>
            <person name="Lipzen A."/>
            <person name="Khouja H.-R."/>
            <person name="Murat C."/>
            <person name="Ohm R."/>
            <person name="Olson A."/>
            <person name="Spatafora J."/>
            <person name="Veneault-Fourrey C."/>
            <person name="Henrissat B."/>
            <person name="Grigoriev I."/>
            <person name="Martin F."/>
            <person name="Perotto S."/>
        </authorList>
    </citation>
    <scope>NUCLEOTIDE SEQUENCE [LARGE SCALE GENOMIC DNA]</scope>
    <source>
        <strain evidence="8 9">F</strain>
    </source>
</reference>
<dbReference type="GO" id="GO:0019563">
    <property type="term" value="P:glycerol catabolic process"/>
    <property type="evidence" value="ECO:0007669"/>
    <property type="project" value="TreeGrafter"/>
</dbReference>
<evidence type="ECO:0000256" key="5">
    <source>
        <dbReference type="ARBA" id="ARBA00047974"/>
    </source>
</evidence>
<dbReference type="SUPFAM" id="SSF101473">
    <property type="entry name" value="DhaL-like"/>
    <property type="match status" value="1"/>
</dbReference>
<dbReference type="EMBL" id="KZ613938">
    <property type="protein sequence ID" value="PMD47444.1"/>
    <property type="molecule type" value="Genomic_DNA"/>
</dbReference>
<keyword evidence="2" id="KW-0547">Nucleotide-binding</keyword>
<sequence>MMAVVVEQTLPYSASELKLEDPHRWSRLFPLMRPSIKAFETSTGQTLVVDTALAESKDVILVAIGTVGNFSSKILSESHLSAFATEQPGTSTTSAEEIQKILKENGFPIQNGVIVVRSSSKQSLKTSRGTIELSVEGESRLDHLLSLLSALRPEVKLSLEKTQALLKHFANSAMRTTTSFHEKKTANNPSVTHGLEITEFNSAKSAVDKDLSRLLGSKPSAGSDLVYSVHCSDINGLSSLENNIFAHEISEFLANKQLASHISHSTILDNQSQARGWEISLCAVPSIFLSPQSKPSNSLTSKNEATSTAKSREVISKIQFSDSQVRKIITAGCERVIKEEPTITQYDTIVGDGDCGYTLRDGARQVLSFISNADLSKLAPTLSDLIDDLEVNMGGTSGALYCIFLSSLAQNLRDAPNFPTALKESLDHLLKYTRARLGDRTCLDCLIPFVETLKETGDSSKALVEAQKGVETTKKLEAKLGRSSYLDESATRGVPDPGAYGLLMLLEGMVGAQ</sequence>
<evidence type="ECO:0000256" key="2">
    <source>
        <dbReference type="ARBA" id="ARBA00022741"/>
    </source>
</evidence>
<dbReference type="GO" id="GO:0005524">
    <property type="term" value="F:ATP binding"/>
    <property type="evidence" value="ECO:0007669"/>
    <property type="project" value="UniProtKB-KW"/>
</dbReference>
<evidence type="ECO:0000313" key="9">
    <source>
        <dbReference type="Proteomes" id="UP000235786"/>
    </source>
</evidence>
<dbReference type="InterPro" id="IPR050861">
    <property type="entry name" value="Dihydroxyacetone_Kinase"/>
</dbReference>
<dbReference type="InterPro" id="IPR036117">
    <property type="entry name" value="DhaL_dom_sf"/>
</dbReference>
<comment type="catalytic activity">
    <reaction evidence="6">
        <text>dihydroxyacetone + ATP = dihydroxyacetone phosphate + ADP + H(+)</text>
        <dbReference type="Rhea" id="RHEA:15773"/>
        <dbReference type="ChEBI" id="CHEBI:15378"/>
        <dbReference type="ChEBI" id="CHEBI:16016"/>
        <dbReference type="ChEBI" id="CHEBI:30616"/>
        <dbReference type="ChEBI" id="CHEBI:57642"/>
        <dbReference type="ChEBI" id="CHEBI:456216"/>
        <dbReference type="EC" id="2.7.1.29"/>
    </reaction>
</comment>